<dbReference type="InterPro" id="IPR043519">
    <property type="entry name" value="NT_sf"/>
</dbReference>
<dbReference type="GO" id="GO:0005634">
    <property type="term" value="C:nucleus"/>
    <property type="evidence" value="ECO:0007669"/>
    <property type="project" value="TreeGrafter"/>
</dbReference>
<dbReference type="SUPFAM" id="SSF81301">
    <property type="entry name" value="Nucleotidyltransferase"/>
    <property type="match status" value="1"/>
</dbReference>
<dbReference type="Gene3D" id="3.30.460.10">
    <property type="entry name" value="Beta Polymerase, domain 2"/>
    <property type="match status" value="1"/>
</dbReference>
<comment type="caution">
    <text evidence="2">The sequence shown here is derived from an EMBL/GenBank/DDBJ whole genome shotgun (WGS) entry which is preliminary data.</text>
</comment>
<accession>A0AAD8I0D2</accession>
<dbReference type="InterPro" id="IPR048840">
    <property type="entry name" value="PolA_pol_NTPase"/>
</dbReference>
<dbReference type="GO" id="GO:1990817">
    <property type="term" value="F:poly(A) RNA polymerase activity"/>
    <property type="evidence" value="ECO:0007669"/>
    <property type="project" value="TreeGrafter"/>
</dbReference>
<dbReference type="PANTHER" id="PTHR10682:SF10">
    <property type="entry name" value="POLYNUCLEOTIDE ADENYLYLTRANSFERASE"/>
    <property type="match status" value="1"/>
</dbReference>
<name>A0AAD8I0D2_9APIA</name>
<reference evidence="2" key="1">
    <citation type="submission" date="2023-02" db="EMBL/GenBank/DDBJ databases">
        <title>Genome of toxic invasive species Heracleum sosnowskyi carries increased number of genes despite the absence of recent whole-genome duplications.</title>
        <authorList>
            <person name="Schelkunov M."/>
            <person name="Shtratnikova V."/>
            <person name="Makarenko M."/>
            <person name="Klepikova A."/>
            <person name="Omelchenko D."/>
            <person name="Novikova G."/>
            <person name="Obukhova E."/>
            <person name="Bogdanov V."/>
            <person name="Penin A."/>
            <person name="Logacheva M."/>
        </authorList>
    </citation>
    <scope>NUCLEOTIDE SEQUENCE</scope>
    <source>
        <strain evidence="2">Hsosn_3</strain>
        <tissue evidence="2">Leaf</tissue>
    </source>
</reference>
<organism evidence="2 3">
    <name type="scientific">Heracleum sosnowskyi</name>
    <dbReference type="NCBI Taxonomy" id="360622"/>
    <lineage>
        <taxon>Eukaryota</taxon>
        <taxon>Viridiplantae</taxon>
        <taxon>Streptophyta</taxon>
        <taxon>Embryophyta</taxon>
        <taxon>Tracheophyta</taxon>
        <taxon>Spermatophyta</taxon>
        <taxon>Magnoliopsida</taxon>
        <taxon>eudicotyledons</taxon>
        <taxon>Gunneridae</taxon>
        <taxon>Pentapetalae</taxon>
        <taxon>asterids</taxon>
        <taxon>campanulids</taxon>
        <taxon>Apiales</taxon>
        <taxon>Apiaceae</taxon>
        <taxon>Apioideae</taxon>
        <taxon>apioid superclade</taxon>
        <taxon>Tordylieae</taxon>
        <taxon>Tordyliinae</taxon>
        <taxon>Heracleum</taxon>
    </lineage>
</organism>
<proteinExistence type="predicted"/>
<protein>
    <recommendedName>
        <fullName evidence="1">Poly(A) polymerase nucleotidyltransferase domain-containing protein</fullName>
    </recommendedName>
</protein>
<evidence type="ECO:0000313" key="3">
    <source>
        <dbReference type="Proteomes" id="UP001237642"/>
    </source>
</evidence>
<dbReference type="PANTHER" id="PTHR10682">
    <property type="entry name" value="POLY A POLYMERASE"/>
    <property type="match status" value="1"/>
</dbReference>
<reference evidence="2" key="2">
    <citation type="submission" date="2023-05" db="EMBL/GenBank/DDBJ databases">
        <authorList>
            <person name="Schelkunov M.I."/>
        </authorList>
    </citation>
    <scope>NUCLEOTIDE SEQUENCE</scope>
    <source>
        <strain evidence="2">Hsosn_3</strain>
        <tissue evidence="2">Leaf</tissue>
    </source>
</reference>
<dbReference type="AlphaFoldDB" id="A0AAD8I0D2"/>
<dbReference type="Proteomes" id="UP001237642">
    <property type="component" value="Unassembled WGS sequence"/>
</dbReference>
<feature type="domain" description="Poly(A) polymerase nucleotidyltransferase" evidence="1">
    <location>
        <begin position="240"/>
        <end position="388"/>
    </location>
</feature>
<dbReference type="EMBL" id="JAUIZM010000007">
    <property type="protein sequence ID" value="KAK1375265.1"/>
    <property type="molecule type" value="Genomic_DNA"/>
</dbReference>
<evidence type="ECO:0000259" key="1">
    <source>
        <dbReference type="Pfam" id="PF20750"/>
    </source>
</evidence>
<evidence type="ECO:0000313" key="2">
    <source>
        <dbReference type="EMBL" id="KAK1375265.1"/>
    </source>
</evidence>
<dbReference type="CDD" id="cd05402">
    <property type="entry name" value="NT_PAP_TUTase"/>
    <property type="match status" value="1"/>
</dbReference>
<dbReference type="Pfam" id="PF20750">
    <property type="entry name" value="PAP_NTPase"/>
    <property type="match status" value="1"/>
</dbReference>
<sequence>MATCIQLFPEVDEEDAIEELLERYNLTPGVDEKKVKLDIVKTLGKLFTEVDEEDATEEFFPEVDEEDATEELLERYNLTPGADEKKVKLDIVKTLGKLFPEVEEEDAIEELLERYNLTPGANEKKVKLDIVKTLGKLFPEVDEEDATEELLERYNLTPGADEKKVKLDIVKTLGKATTATEVVSTLHVYTSRPPELELFPEVEEEDVTEELVERYNLTPGADENKVKLDIVKTLGKLFPEVEEEDATEELLERYNLTPGADEKKVKLDIIKTLGKVVFIWIREVVVARYIRADDAWAEAVTYGSYALEVDTPGSDMDIVVIGPTFATLKEDFLGKLSDHIATLPGITNLQTIEGAKVPLIKFIIHGTSIDICYMRVHLTTLPKKEEMQFSSLEPQDECGRLSFSSLLLNDALSQIIPFTDLGKV</sequence>
<keyword evidence="3" id="KW-1185">Reference proteome</keyword>
<gene>
    <name evidence="2" type="ORF">POM88_031458</name>
</gene>